<dbReference type="PANTHER" id="PTHR35008">
    <property type="entry name" value="BLL4482 PROTEIN-RELATED"/>
    <property type="match status" value="1"/>
</dbReference>
<evidence type="ECO:0000256" key="4">
    <source>
        <dbReference type="PROSITE-ProRule" id="PRU00433"/>
    </source>
</evidence>
<evidence type="ECO:0000256" key="5">
    <source>
        <dbReference type="SAM" id="MobiDB-lite"/>
    </source>
</evidence>
<evidence type="ECO:0000256" key="3">
    <source>
        <dbReference type="ARBA" id="ARBA00023004"/>
    </source>
</evidence>
<keyword evidence="2 4" id="KW-0479">Metal-binding</keyword>
<name>A0ABZ2W5V6_9GAMM</name>
<proteinExistence type="predicted"/>
<evidence type="ECO:0000256" key="1">
    <source>
        <dbReference type="ARBA" id="ARBA00022617"/>
    </source>
</evidence>
<dbReference type="Proteomes" id="UP001475781">
    <property type="component" value="Chromosome"/>
</dbReference>
<feature type="signal peptide" evidence="6">
    <location>
        <begin position="1"/>
        <end position="23"/>
    </location>
</feature>
<feature type="chain" id="PRO_5046056793" evidence="6">
    <location>
        <begin position="24"/>
        <end position="192"/>
    </location>
</feature>
<dbReference type="EMBL" id="CP101118">
    <property type="protein sequence ID" value="WZF90143.1"/>
    <property type="molecule type" value="Genomic_DNA"/>
</dbReference>
<reference evidence="8 9" key="1">
    <citation type="submission" date="2022-07" db="EMBL/GenBank/DDBJ databases">
        <title>A copper resistant bacterium isolated from sediment samples of deep sea hydrothermal areas.</title>
        <authorList>
            <person name="Zeng X."/>
        </authorList>
    </citation>
    <scope>NUCLEOTIDE SEQUENCE [LARGE SCALE GENOMIC DNA]</scope>
    <source>
        <strain evidence="9">CuT 6</strain>
    </source>
</reference>
<dbReference type="InterPro" id="IPR009056">
    <property type="entry name" value="Cyt_c-like_dom"/>
</dbReference>
<gene>
    <name evidence="8" type="ORF">NLK58_08120</name>
</gene>
<feature type="domain" description="Cytochrome c" evidence="7">
    <location>
        <begin position="58"/>
        <end position="145"/>
    </location>
</feature>
<dbReference type="PROSITE" id="PS51007">
    <property type="entry name" value="CYTC"/>
    <property type="match status" value="1"/>
</dbReference>
<dbReference type="Gene3D" id="1.10.760.10">
    <property type="entry name" value="Cytochrome c-like domain"/>
    <property type="match status" value="1"/>
</dbReference>
<organism evidence="8 9">
    <name type="scientific">Marinobacter metalliresistant</name>
    <dbReference type="NCBI Taxonomy" id="2961995"/>
    <lineage>
        <taxon>Bacteria</taxon>
        <taxon>Pseudomonadati</taxon>
        <taxon>Pseudomonadota</taxon>
        <taxon>Gammaproteobacteria</taxon>
        <taxon>Pseudomonadales</taxon>
        <taxon>Marinobacteraceae</taxon>
        <taxon>Marinobacter</taxon>
    </lineage>
</organism>
<protein>
    <submittedName>
        <fullName evidence="8">Cytochrome c</fullName>
    </submittedName>
</protein>
<evidence type="ECO:0000259" key="7">
    <source>
        <dbReference type="PROSITE" id="PS51007"/>
    </source>
</evidence>
<dbReference type="Pfam" id="PF13442">
    <property type="entry name" value="Cytochrome_CBB3"/>
    <property type="match status" value="1"/>
</dbReference>
<dbReference type="InterPro" id="IPR036909">
    <property type="entry name" value="Cyt_c-like_dom_sf"/>
</dbReference>
<feature type="compositionally biased region" description="Basic and acidic residues" evidence="5">
    <location>
        <begin position="165"/>
        <end position="181"/>
    </location>
</feature>
<evidence type="ECO:0000256" key="6">
    <source>
        <dbReference type="SAM" id="SignalP"/>
    </source>
</evidence>
<dbReference type="PANTHER" id="PTHR35008:SF8">
    <property type="entry name" value="ALCOHOL DEHYDROGENASE CYTOCHROME C SUBUNIT"/>
    <property type="match status" value="1"/>
</dbReference>
<dbReference type="RefSeq" id="WP_117618049.1">
    <property type="nucleotide sequence ID" value="NZ_CP101118.1"/>
</dbReference>
<keyword evidence="3 4" id="KW-0408">Iron</keyword>
<sequence>MFTYKTIAPIVLVSLVGTGTVMAQDEDYGLGRDATDQEVAGWDIDVPPSGEGLPEGSGSVAEGKEVYQAQCQSCHGADGKSGPMDRLVGGKGTLASDSPVKTAGSYWPFATTLYDYVHRAMPFQSPQSLSPDETYAVTAYVLHLNGIVEEDTTLDAKSLPEVKMPNRDGFAHPDPRPDVDARACMSDCRSGE</sequence>
<evidence type="ECO:0000313" key="9">
    <source>
        <dbReference type="Proteomes" id="UP001475781"/>
    </source>
</evidence>
<keyword evidence="6" id="KW-0732">Signal</keyword>
<evidence type="ECO:0000313" key="8">
    <source>
        <dbReference type="EMBL" id="WZF90143.1"/>
    </source>
</evidence>
<dbReference type="SUPFAM" id="SSF46626">
    <property type="entry name" value="Cytochrome c"/>
    <property type="match status" value="1"/>
</dbReference>
<dbReference type="InterPro" id="IPR051459">
    <property type="entry name" value="Cytochrome_c-type_DH"/>
</dbReference>
<keyword evidence="9" id="KW-1185">Reference proteome</keyword>
<feature type="region of interest" description="Disordered" evidence="5">
    <location>
        <begin position="165"/>
        <end position="192"/>
    </location>
</feature>
<evidence type="ECO:0000256" key="2">
    <source>
        <dbReference type="ARBA" id="ARBA00022723"/>
    </source>
</evidence>
<accession>A0ABZ2W5V6</accession>
<keyword evidence="1 4" id="KW-0349">Heme</keyword>